<organism evidence="8">
    <name type="scientific">Darwinula stevensoni</name>
    <dbReference type="NCBI Taxonomy" id="69355"/>
    <lineage>
        <taxon>Eukaryota</taxon>
        <taxon>Metazoa</taxon>
        <taxon>Ecdysozoa</taxon>
        <taxon>Arthropoda</taxon>
        <taxon>Crustacea</taxon>
        <taxon>Oligostraca</taxon>
        <taxon>Ostracoda</taxon>
        <taxon>Podocopa</taxon>
        <taxon>Podocopida</taxon>
        <taxon>Darwinulocopina</taxon>
        <taxon>Darwinuloidea</taxon>
        <taxon>Darwinulidae</taxon>
        <taxon>Darwinula</taxon>
    </lineage>
</organism>
<dbReference type="PANTHER" id="PTHR21508:SF5">
    <property type="entry name" value="MITOGUARDIN"/>
    <property type="match status" value="1"/>
</dbReference>
<sequence>MYVRVLLLPGPEWAYSGHRSPFVVTSNDHELTPEVLTYSWQGFERFFQVRNCHDHGMEALEAAIGHWQDAQAALQVGDALPSVMDVELTRRLESLIDEAYKLQDVCERLFLHQRAPAGSYLISSLNDQWKHSRTCPNGEGGASLRNRTNSLLFTRNSPQPTLTSSRATGSLSSLDSFFSAQSDVGYHWEDALVDLSQLELYEAAAKVLVEDGIPFRALRTEMVGVTSDQEFLIKVHCIRLGYRILFEDSGAASWFASRSRQIVSRLFCIADKDPTEFQSCFDIMMAYLSTEEGRQQMNAELRERGLKAVTFYDVILDYVMEAFEILEDPPSSIVAVARNRWLSDRFKESALSASIWSALQMKRKCLSSSTGYQAKFYDILNHFVPVVAWGFLGPNEHLRHTCLIFKEEVMTYIRNIFSFHKVHYTTVEQVALDLWALAKTRYDSLCHRLAISPLPS</sequence>
<evidence type="ECO:0000256" key="6">
    <source>
        <dbReference type="ARBA" id="ARBA00023128"/>
    </source>
</evidence>
<evidence type="ECO:0000256" key="1">
    <source>
        <dbReference type="ARBA" id="ARBA00004294"/>
    </source>
</evidence>
<comment type="similarity">
    <text evidence="2">Belongs to the mitoguardin family.</text>
</comment>
<keyword evidence="3" id="KW-0812">Transmembrane</keyword>
<dbReference type="AlphaFoldDB" id="A0A7R9A3Z7"/>
<dbReference type="OrthoDB" id="8880065at2759"/>
<gene>
    <name evidence="8" type="ORF">DSTB1V02_LOCUS2412</name>
</gene>
<dbReference type="GO" id="GO:0005741">
    <property type="term" value="C:mitochondrial outer membrane"/>
    <property type="evidence" value="ECO:0007669"/>
    <property type="project" value="UniProtKB-SubCell"/>
</dbReference>
<dbReference type="EMBL" id="LR899786">
    <property type="protein sequence ID" value="CAD7242446.1"/>
    <property type="molecule type" value="Genomic_DNA"/>
</dbReference>
<dbReference type="EMBL" id="CAJPEV010000269">
    <property type="protein sequence ID" value="CAG0883212.1"/>
    <property type="molecule type" value="Genomic_DNA"/>
</dbReference>
<reference evidence="8" key="1">
    <citation type="submission" date="2020-11" db="EMBL/GenBank/DDBJ databases">
        <authorList>
            <person name="Tran Van P."/>
        </authorList>
    </citation>
    <scope>NUCLEOTIDE SEQUENCE</scope>
</reference>
<evidence type="ECO:0000313" key="9">
    <source>
        <dbReference type="Proteomes" id="UP000677054"/>
    </source>
</evidence>
<accession>A0A7R9A3Z7</accession>
<proteinExistence type="inferred from homology"/>
<keyword evidence="4" id="KW-1000">Mitochondrion outer membrane</keyword>
<dbReference type="Proteomes" id="UP000677054">
    <property type="component" value="Unassembled WGS sequence"/>
</dbReference>
<evidence type="ECO:0000256" key="5">
    <source>
        <dbReference type="ARBA" id="ARBA00022989"/>
    </source>
</evidence>
<keyword evidence="6" id="KW-0496">Mitochondrion</keyword>
<protein>
    <recommendedName>
        <fullName evidence="10">Mitoguardin</fullName>
    </recommendedName>
</protein>
<dbReference type="Pfam" id="PF10265">
    <property type="entry name" value="Miga"/>
    <property type="match status" value="1"/>
</dbReference>
<evidence type="ECO:0000256" key="2">
    <source>
        <dbReference type="ARBA" id="ARBA00008969"/>
    </source>
</evidence>
<evidence type="ECO:0000256" key="7">
    <source>
        <dbReference type="ARBA" id="ARBA00023136"/>
    </source>
</evidence>
<comment type="subcellular location">
    <subcellularLocation>
        <location evidence="1">Mitochondrion outer membrane</location>
    </subcellularLocation>
</comment>
<keyword evidence="5" id="KW-1133">Transmembrane helix</keyword>
<evidence type="ECO:0000256" key="4">
    <source>
        <dbReference type="ARBA" id="ARBA00022787"/>
    </source>
</evidence>
<dbReference type="InterPro" id="IPR019392">
    <property type="entry name" value="Miga"/>
</dbReference>
<dbReference type="GO" id="GO:0008053">
    <property type="term" value="P:mitochondrial fusion"/>
    <property type="evidence" value="ECO:0007669"/>
    <property type="project" value="InterPro"/>
</dbReference>
<keyword evidence="9" id="KW-1185">Reference proteome</keyword>
<name>A0A7R9A3Z7_9CRUS</name>
<evidence type="ECO:0000313" key="8">
    <source>
        <dbReference type="EMBL" id="CAD7242446.1"/>
    </source>
</evidence>
<evidence type="ECO:0000256" key="3">
    <source>
        <dbReference type="ARBA" id="ARBA00022692"/>
    </source>
</evidence>
<dbReference type="PANTHER" id="PTHR21508">
    <property type="entry name" value="MITOGUARDIN"/>
    <property type="match status" value="1"/>
</dbReference>
<keyword evidence="7" id="KW-0472">Membrane</keyword>
<evidence type="ECO:0008006" key="10">
    <source>
        <dbReference type="Google" id="ProtNLM"/>
    </source>
</evidence>